<keyword evidence="1" id="KW-0046">Antibiotic resistance</keyword>
<dbReference type="SUPFAM" id="SSF54593">
    <property type="entry name" value="Glyoxalase/Bleomycin resistance protein/Dihydroxybiphenyl dioxygenase"/>
    <property type="match status" value="1"/>
</dbReference>
<organism evidence="2 3">
    <name type="scientific">Paracoccus cavernae</name>
    <dbReference type="NCBI Taxonomy" id="1571207"/>
    <lineage>
        <taxon>Bacteria</taxon>
        <taxon>Pseudomonadati</taxon>
        <taxon>Pseudomonadota</taxon>
        <taxon>Alphaproteobacteria</taxon>
        <taxon>Rhodobacterales</taxon>
        <taxon>Paracoccaceae</taxon>
        <taxon>Paracoccus</taxon>
    </lineage>
</organism>
<dbReference type="InterPro" id="IPR000335">
    <property type="entry name" value="Bleomycin-R"/>
</dbReference>
<evidence type="ECO:0000313" key="3">
    <source>
        <dbReference type="Proteomes" id="UP001243846"/>
    </source>
</evidence>
<gene>
    <name evidence="2" type="ORF">QWZ10_19655</name>
</gene>
<keyword evidence="3" id="KW-1185">Reference proteome</keyword>
<evidence type="ECO:0000313" key="2">
    <source>
        <dbReference type="EMBL" id="MDN3713394.1"/>
    </source>
</evidence>
<dbReference type="Proteomes" id="UP001243846">
    <property type="component" value="Unassembled WGS sequence"/>
</dbReference>
<evidence type="ECO:0000256" key="1">
    <source>
        <dbReference type="ARBA" id="ARBA00023251"/>
    </source>
</evidence>
<accession>A0ABT8DDQ4</accession>
<dbReference type="Pfam" id="PF19581">
    <property type="entry name" value="Glyoxalase_7"/>
    <property type="match status" value="1"/>
</dbReference>
<dbReference type="EMBL" id="JAUFRC010000001">
    <property type="protein sequence ID" value="MDN3713394.1"/>
    <property type="molecule type" value="Genomic_DNA"/>
</dbReference>
<protein>
    <submittedName>
        <fullName evidence="2">Glyoxalase superfamily protein</fullName>
    </submittedName>
</protein>
<dbReference type="Gene3D" id="3.10.180.10">
    <property type="entry name" value="2,3-Dihydroxybiphenyl 1,2-Dioxygenase, domain 1"/>
    <property type="match status" value="1"/>
</dbReference>
<dbReference type="InterPro" id="IPR029068">
    <property type="entry name" value="Glyas_Bleomycin-R_OHBP_Dase"/>
</dbReference>
<sequence length="71" mass="8307">MNFTETAPIMRIFDIGKARDFYCGFLGMSWDWEHRFHPDAPLYAQISRAGLVLHLSEHHGDRRPARRFSCA</sequence>
<proteinExistence type="predicted"/>
<name>A0ABT8DDQ4_9RHOB</name>
<comment type="caution">
    <text evidence="2">The sequence shown here is derived from an EMBL/GenBank/DDBJ whole genome shotgun (WGS) entry which is preliminary data.</text>
</comment>
<reference evidence="3" key="1">
    <citation type="journal article" date="2019" name="Int. J. Syst. Evol. Microbiol.">
        <title>The Global Catalogue of Microorganisms (GCM) 10K type strain sequencing project: providing services to taxonomists for standard genome sequencing and annotation.</title>
        <authorList>
            <consortium name="The Broad Institute Genomics Platform"/>
            <consortium name="The Broad Institute Genome Sequencing Center for Infectious Disease"/>
            <person name="Wu L."/>
            <person name="Ma J."/>
        </authorList>
    </citation>
    <scope>NUCLEOTIDE SEQUENCE [LARGE SCALE GENOMIC DNA]</scope>
    <source>
        <strain evidence="3">CECT 8482</strain>
    </source>
</reference>